<dbReference type="AlphaFoldDB" id="A0A2A7A1P0"/>
<feature type="domain" description="DUF559" evidence="7">
    <location>
        <begin position="96"/>
        <end position="138"/>
    </location>
</feature>
<keyword evidence="2 9" id="KW-0255">Endonuclease</keyword>
<evidence type="ECO:0000313" key="13">
    <source>
        <dbReference type="Proteomes" id="UP000462091"/>
    </source>
</evidence>
<dbReference type="RefSeq" id="WP_015537121.1">
    <property type="nucleotide sequence ID" value="NZ_NMTV01000034.1"/>
</dbReference>
<dbReference type="Proteomes" id="UP000219901">
    <property type="component" value="Unassembled WGS sequence"/>
</dbReference>
<evidence type="ECO:0000256" key="2">
    <source>
        <dbReference type="ARBA" id="ARBA00022759"/>
    </source>
</evidence>
<dbReference type="GO" id="GO:0006298">
    <property type="term" value="P:mismatch repair"/>
    <property type="evidence" value="ECO:0007669"/>
    <property type="project" value="InterPro"/>
</dbReference>
<dbReference type="InterPro" id="IPR007569">
    <property type="entry name" value="DUF559"/>
</dbReference>
<evidence type="ECO:0000256" key="1">
    <source>
        <dbReference type="ARBA" id="ARBA00022722"/>
    </source>
</evidence>
<protein>
    <submittedName>
        <fullName evidence="8">DNA mismatch endonuclease Vsr</fullName>
    </submittedName>
    <submittedName>
        <fullName evidence="9">Very short patch repair endonuclease</fullName>
    </submittedName>
</protein>
<evidence type="ECO:0000259" key="7">
    <source>
        <dbReference type="Pfam" id="PF04480"/>
    </source>
</evidence>
<dbReference type="InterPro" id="IPR011335">
    <property type="entry name" value="Restrct_endonuc-II-like"/>
</dbReference>
<keyword evidence="4" id="KW-0378">Hydrolase</keyword>
<dbReference type="GO" id="GO:0016787">
    <property type="term" value="F:hydrolase activity"/>
    <property type="evidence" value="ECO:0007669"/>
    <property type="project" value="UniProtKB-KW"/>
</dbReference>
<evidence type="ECO:0000256" key="6">
    <source>
        <dbReference type="ARBA" id="ARBA00029466"/>
    </source>
</evidence>
<dbReference type="EMBL" id="QVES01000010">
    <property type="protein sequence ID" value="RGB84686.1"/>
    <property type="molecule type" value="Genomic_DNA"/>
</dbReference>
<dbReference type="Proteomes" id="UP000462091">
    <property type="component" value="Unassembled WGS sequence"/>
</dbReference>
<dbReference type="Pfam" id="PF03852">
    <property type="entry name" value="Vsr"/>
    <property type="match status" value="1"/>
</dbReference>
<dbReference type="Proteomes" id="UP000260782">
    <property type="component" value="Unassembled WGS sequence"/>
</dbReference>
<evidence type="ECO:0000256" key="4">
    <source>
        <dbReference type="ARBA" id="ARBA00022801"/>
    </source>
</evidence>
<gene>
    <name evidence="8" type="primary">vsr</name>
    <name evidence="9" type="ORF">CGS55_04515</name>
    <name evidence="10" type="ORF">DWZ25_10010</name>
    <name evidence="8" type="ORF">GKE10_14030</name>
</gene>
<reference evidence="10 12" key="3">
    <citation type="submission" date="2018-08" db="EMBL/GenBank/DDBJ databases">
        <title>A genome reference for cultivated species of the human gut microbiota.</title>
        <authorList>
            <person name="Zou Y."/>
            <person name="Xue W."/>
            <person name="Luo G."/>
        </authorList>
    </citation>
    <scope>NUCLEOTIDE SEQUENCE [LARGE SCALE GENOMIC DNA]</scope>
    <source>
        <strain evidence="10 12">AF31-14AC</strain>
    </source>
</reference>
<evidence type="ECO:0000313" key="9">
    <source>
        <dbReference type="EMBL" id="PDX73027.1"/>
    </source>
</evidence>
<proteinExistence type="inferred from homology"/>
<dbReference type="EMBL" id="NMTV01000034">
    <property type="protein sequence ID" value="PDX73027.1"/>
    <property type="molecule type" value="Genomic_DNA"/>
</dbReference>
<dbReference type="CDD" id="cd00221">
    <property type="entry name" value="Vsr"/>
    <property type="match status" value="1"/>
</dbReference>
<comment type="caution">
    <text evidence="9">The sequence shown here is derived from an EMBL/GenBank/DDBJ whole genome shotgun (WGS) entry which is preliminary data.</text>
</comment>
<dbReference type="EMBL" id="WKQM01000047">
    <property type="protein sequence ID" value="MSC52988.1"/>
    <property type="molecule type" value="Genomic_DNA"/>
</dbReference>
<evidence type="ECO:0000313" key="11">
    <source>
        <dbReference type="Proteomes" id="UP000219901"/>
    </source>
</evidence>
<dbReference type="NCBIfam" id="TIGR00632">
    <property type="entry name" value="vsr"/>
    <property type="match status" value="1"/>
</dbReference>
<dbReference type="Gene3D" id="3.40.960.10">
    <property type="entry name" value="VSR Endonuclease"/>
    <property type="match status" value="1"/>
</dbReference>
<name>A0A2A7A1P0_9FIRM</name>
<dbReference type="GO" id="GO:0004519">
    <property type="term" value="F:endonuclease activity"/>
    <property type="evidence" value="ECO:0007669"/>
    <property type="project" value="UniProtKB-KW"/>
</dbReference>
<reference evidence="9 11" key="1">
    <citation type="journal article" date="2017" name="Front. Microbiol.">
        <title>New Insights into the Diversity of the Genus Faecalibacterium.</title>
        <authorList>
            <person name="Benevides L."/>
            <person name="Burman S."/>
            <person name="Martin R."/>
            <person name="Robert V."/>
            <person name="Thomas M."/>
            <person name="Miquel S."/>
            <person name="Chain F."/>
            <person name="Sokol H."/>
            <person name="Bermudez-Humaran L.G."/>
            <person name="Morrison M."/>
            <person name="Langella P."/>
            <person name="Azevedo V.A."/>
            <person name="Chatel J.M."/>
            <person name="Soares S."/>
        </authorList>
    </citation>
    <scope>NUCLEOTIDE SEQUENCE [LARGE SCALE GENOMIC DNA]</scope>
    <source>
        <strain evidence="9 11">CNCM I 4546</strain>
    </source>
</reference>
<evidence type="ECO:0000256" key="5">
    <source>
        <dbReference type="ARBA" id="ARBA00023204"/>
    </source>
</evidence>
<dbReference type="SUPFAM" id="SSF52980">
    <property type="entry name" value="Restriction endonuclease-like"/>
    <property type="match status" value="1"/>
</dbReference>
<evidence type="ECO:0000313" key="8">
    <source>
        <dbReference type="EMBL" id="MSC52988.1"/>
    </source>
</evidence>
<reference evidence="8 13" key="4">
    <citation type="journal article" date="2019" name="Nat. Med.">
        <title>A library of human gut bacterial isolates paired with longitudinal multiomics data enables mechanistic microbiome research.</title>
        <authorList>
            <person name="Poyet M."/>
            <person name="Groussin M."/>
            <person name="Gibbons S.M."/>
            <person name="Avila-Pacheco J."/>
            <person name="Jiang X."/>
            <person name="Kearney S.M."/>
            <person name="Perrotta A.R."/>
            <person name="Berdy B."/>
            <person name="Zhao S."/>
            <person name="Lieberman T.D."/>
            <person name="Swanson P.K."/>
            <person name="Smith M."/>
            <person name="Roesemann S."/>
            <person name="Alexander J.E."/>
            <person name="Rich S.A."/>
            <person name="Livny J."/>
            <person name="Vlamakis H."/>
            <person name="Clish C."/>
            <person name="Bullock K."/>
            <person name="Deik A."/>
            <person name="Scott J."/>
            <person name="Pierce K.A."/>
            <person name="Xavier R.J."/>
            <person name="Alm E.J."/>
        </authorList>
    </citation>
    <scope>NUCLEOTIDE SEQUENCE [LARGE SCALE GENOMIC DNA]</scope>
    <source>
        <strain evidence="8 13">BIOML-B1</strain>
    </source>
</reference>
<reference evidence="9" key="2">
    <citation type="submission" date="2017-07" db="EMBL/GenBank/DDBJ databases">
        <authorList>
            <person name="Sun Z.S."/>
            <person name="Albrecht U."/>
            <person name="Echele G."/>
            <person name="Lee C.C."/>
        </authorList>
    </citation>
    <scope>NUCLEOTIDE SEQUENCE</scope>
    <source>
        <strain evidence="9">CNCM I 4546</strain>
    </source>
</reference>
<comment type="similarity">
    <text evidence="6">Belongs to the Vsr family.</text>
</comment>
<organism evidence="9 11">
    <name type="scientific">Faecalibacterium prausnitzii</name>
    <dbReference type="NCBI Taxonomy" id="853"/>
    <lineage>
        <taxon>Bacteria</taxon>
        <taxon>Bacillati</taxon>
        <taxon>Bacillota</taxon>
        <taxon>Clostridia</taxon>
        <taxon>Eubacteriales</taxon>
        <taxon>Oscillospiraceae</taxon>
        <taxon>Faecalibacterium</taxon>
    </lineage>
</organism>
<keyword evidence="5" id="KW-0234">DNA repair</keyword>
<keyword evidence="3" id="KW-0227">DNA damage</keyword>
<accession>A0A2A7A1P0</accession>
<evidence type="ECO:0000256" key="3">
    <source>
        <dbReference type="ARBA" id="ARBA00022763"/>
    </source>
</evidence>
<evidence type="ECO:0000313" key="10">
    <source>
        <dbReference type="EMBL" id="RGB84686.1"/>
    </source>
</evidence>
<keyword evidence="1" id="KW-0540">Nuclease</keyword>
<dbReference type="Pfam" id="PF04480">
    <property type="entry name" value="DUF559"/>
    <property type="match status" value="1"/>
</dbReference>
<dbReference type="InterPro" id="IPR004603">
    <property type="entry name" value="DNA_mismatch_endonuc_vsr"/>
</dbReference>
<evidence type="ECO:0000313" key="12">
    <source>
        <dbReference type="Proteomes" id="UP000260782"/>
    </source>
</evidence>
<sequence length="155" mass="18863">MKHPKSYDTTPETSKRMSRVHLKQGKAEVLLAKRLWHLGFRYRLNDKRLPGSPDIAVLRYNIAIFVDGEFWHGQNWEERKPRLKRNREYWIAKIEENISRDIRDDKALRAQDWYVIHFWEKEVLKDTDGCINAIQELVEQRIEERMDEVKEEYHE</sequence>